<feature type="transmembrane region" description="Helical" evidence="6">
    <location>
        <begin position="117"/>
        <end position="138"/>
    </location>
</feature>
<proteinExistence type="predicted"/>
<evidence type="ECO:0000259" key="7">
    <source>
        <dbReference type="PROSITE" id="PS50850"/>
    </source>
</evidence>
<dbReference type="EMBL" id="JAPTGG010000007">
    <property type="protein sequence ID" value="MCZ0865516.1"/>
    <property type="molecule type" value="Genomic_DNA"/>
</dbReference>
<keyword evidence="4 6" id="KW-1133">Transmembrane helix</keyword>
<feature type="transmembrane region" description="Helical" evidence="6">
    <location>
        <begin position="178"/>
        <end position="198"/>
    </location>
</feature>
<dbReference type="InterPro" id="IPR050189">
    <property type="entry name" value="MFS_Efflux_Transporters"/>
</dbReference>
<dbReference type="Proteomes" id="UP001069090">
    <property type="component" value="Unassembled WGS sequence"/>
</dbReference>
<evidence type="ECO:0000256" key="3">
    <source>
        <dbReference type="ARBA" id="ARBA00022692"/>
    </source>
</evidence>
<evidence type="ECO:0000256" key="2">
    <source>
        <dbReference type="ARBA" id="ARBA00022475"/>
    </source>
</evidence>
<evidence type="ECO:0000256" key="6">
    <source>
        <dbReference type="SAM" id="Phobius"/>
    </source>
</evidence>
<dbReference type="PANTHER" id="PTHR43124:SF10">
    <property type="entry name" value="PURINE EFFLUX PUMP PBUE"/>
    <property type="match status" value="1"/>
</dbReference>
<feature type="transmembrane region" description="Helical" evidence="6">
    <location>
        <begin position="64"/>
        <end position="84"/>
    </location>
</feature>
<dbReference type="AlphaFoldDB" id="A0A9J6RM30"/>
<dbReference type="RefSeq" id="WP_258331662.1">
    <property type="nucleotide sequence ID" value="NZ_JAPTGG010000007.1"/>
</dbReference>
<dbReference type="SUPFAM" id="SSF103473">
    <property type="entry name" value="MFS general substrate transporter"/>
    <property type="match status" value="1"/>
</dbReference>
<dbReference type="GO" id="GO:0022857">
    <property type="term" value="F:transmembrane transporter activity"/>
    <property type="evidence" value="ECO:0007669"/>
    <property type="project" value="InterPro"/>
</dbReference>
<name>A0A9J6RM30_9GAMM</name>
<keyword evidence="3 6" id="KW-0812">Transmembrane</keyword>
<dbReference type="InterPro" id="IPR036259">
    <property type="entry name" value="MFS_trans_sf"/>
</dbReference>
<comment type="subcellular location">
    <subcellularLocation>
        <location evidence="1">Cell membrane</location>
        <topology evidence="1">Multi-pass membrane protein</topology>
    </subcellularLocation>
</comment>
<feature type="transmembrane region" description="Helical" evidence="6">
    <location>
        <begin position="147"/>
        <end position="166"/>
    </location>
</feature>
<comment type="caution">
    <text evidence="8">The sequence shown here is derived from an EMBL/GenBank/DDBJ whole genome shotgun (WGS) entry which is preliminary data.</text>
</comment>
<sequence>MNTSYLEETVASNHSTNETSLFRPRAIAAALWLNLIGSLMVLIQPVIIGASANQFSLNNQQLGYFSAALLLLYSLSSTSALFWVRRYNWQYSAAISLALFIIGCFIGFSSQLYISKLIGFACISLGSGALYSLSLIILSDTANPDRAFGYAVSLQVTGSSLLIFLTPQAINLWGFDSIYSLMAILALSGLAVIYWLPCAGRAVADLSPSALGVLANPKALLSVAACFLFFFNIGSVWTYIERMGVASNLSTESASTLLAIAAMIAIIGSLAASYLGDRYGRIRPLGLATAGIVLAVYGLSFTISAEFYFMAALLYAAMWNFSMPYQYAAVNQCDPSGKAVALTPAFQTLGGAMGPAAAGLLISNSNFIAVGHLATGGVVLSLCLFALALKNTGKTI</sequence>
<reference evidence="8 9" key="1">
    <citation type="submission" date="2022-12" db="EMBL/GenBank/DDBJ databases">
        <title>Dasania phycosphaerae sp. nov., isolated from particulate material of the south coast of Korea.</title>
        <authorList>
            <person name="Jiang Y."/>
        </authorList>
    </citation>
    <scope>NUCLEOTIDE SEQUENCE [LARGE SCALE GENOMIC DNA]</scope>
    <source>
        <strain evidence="8 9">GY-19</strain>
    </source>
</reference>
<feature type="transmembrane region" description="Helical" evidence="6">
    <location>
        <begin position="91"/>
        <end position="111"/>
    </location>
</feature>
<feature type="domain" description="Major facilitator superfamily (MFS) profile" evidence="7">
    <location>
        <begin position="25"/>
        <end position="394"/>
    </location>
</feature>
<dbReference type="PANTHER" id="PTHR43124">
    <property type="entry name" value="PURINE EFFLUX PUMP PBUE"/>
    <property type="match status" value="1"/>
</dbReference>
<feature type="transmembrane region" description="Helical" evidence="6">
    <location>
        <begin position="287"/>
        <end position="317"/>
    </location>
</feature>
<dbReference type="InterPro" id="IPR020846">
    <property type="entry name" value="MFS_dom"/>
</dbReference>
<evidence type="ECO:0000313" key="9">
    <source>
        <dbReference type="Proteomes" id="UP001069090"/>
    </source>
</evidence>
<feature type="transmembrane region" description="Helical" evidence="6">
    <location>
        <begin position="219"/>
        <end position="240"/>
    </location>
</feature>
<dbReference type="Gene3D" id="1.20.1250.20">
    <property type="entry name" value="MFS general substrate transporter like domains"/>
    <property type="match status" value="2"/>
</dbReference>
<dbReference type="PROSITE" id="PS50850">
    <property type="entry name" value="MFS"/>
    <property type="match status" value="1"/>
</dbReference>
<evidence type="ECO:0000256" key="5">
    <source>
        <dbReference type="ARBA" id="ARBA00023136"/>
    </source>
</evidence>
<accession>A0A9J6RM30</accession>
<evidence type="ECO:0000313" key="8">
    <source>
        <dbReference type="EMBL" id="MCZ0865516.1"/>
    </source>
</evidence>
<gene>
    <name evidence="8" type="ORF">O0V09_09910</name>
</gene>
<keyword evidence="2" id="KW-1003">Cell membrane</keyword>
<dbReference type="Pfam" id="PF07690">
    <property type="entry name" value="MFS_1"/>
    <property type="match status" value="1"/>
</dbReference>
<dbReference type="GO" id="GO:0005886">
    <property type="term" value="C:plasma membrane"/>
    <property type="evidence" value="ECO:0007669"/>
    <property type="project" value="UniProtKB-SubCell"/>
</dbReference>
<feature type="transmembrane region" description="Helical" evidence="6">
    <location>
        <begin position="367"/>
        <end position="389"/>
    </location>
</feature>
<evidence type="ECO:0000256" key="4">
    <source>
        <dbReference type="ARBA" id="ARBA00022989"/>
    </source>
</evidence>
<feature type="transmembrane region" description="Helical" evidence="6">
    <location>
        <begin position="31"/>
        <end position="52"/>
    </location>
</feature>
<evidence type="ECO:0000256" key="1">
    <source>
        <dbReference type="ARBA" id="ARBA00004651"/>
    </source>
</evidence>
<feature type="transmembrane region" description="Helical" evidence="6">
    <location>
        <begin position="255"/>
        <end position="275"/>
    </location>
</feature>
<keyword evidence="5 6" id="KW-0472">Membrane</keyword>
<keyword evidence="9" id="KW-1185">Reference proteome</keyword>
<organism evidence="8 9">
    <name type="scientific">Dasania phycosphaerae</name>
    <dbReference type="NCBI Taxonomy" id="2950436"/>
    <lineage>
        <taxon>Bacteria</taxon>
        <taxon>Pseudomonadati</taxon>
        <taxon>Pseudomonadota</taxon>
        <taxon>Gammaproteobacteria</taxon>
        <taxon>Cellvibrionales</taxon>
        <taxon>Spongiibacteraceae</taxon>
        <taxon>Dasania</taxon>
    </lineage>
</organism>
<dbReference type="InterPro" id="IPR011701">
    <property type="entry name" value="MFS"/>
</dbReference>
<protein>
    <submittedName>
        <fullName evidence="8">MFS transporter</fullName>
    </submittedName>
</protein>